<evidence type="ECO:0000256" key="3">
    <source>
        <dbReference type="ARBA" id="ARBA00022989"/>
    </source>
</evidence>
<evidence type="ECO:0000256" key="1">
    <source>
        <dbReference type="ARBA" id="ARBA00004370"/>
    </source>
</evidence>
<dbReference type="EMBL" id="CP009620">
    <property type="protein sequence ID" value="AIW22785.1"/>
    <property type="molecule type" value="Genomic_DNA"/>
</dbReference>
<dbReference type="PANTHER" id="PTHR35371">
    <property type="entry name" value="INNER MEMBRANE PROTEIN"/>
    <property type="match status" value="1"/>
</dbReference>
<dbReference type="InterPro" id="IPR023352">
    <property type="entry name" value="MAPEG-like_dom_sf"/>
</dbReference>
<evidence type="ECO:0000256" key="4">
    <source>
        <dbReference type="ARBA" id="ARBA00023136"/>
    </source>
</evidence>
<dbReference type="RefSeq" id="WP_019278060.1">
    <property type="nucleotide sequence ID" value="NZ_CM004384.1"/>
</dbReference>
<proteinExistence type="predicted"/>
<reference evidence="6 8" key="1">
    <citation type="submission" date="2014-10" db="EMBL/GenBank/DDBJ databases">
        <title>The Complete Genome Sequence for the Shellfish Pathogen Vibrio coralliilyticus RE98 Isolated from a Shellfish Hatchery.</title>
        <authorList>
            <person name="Richards G.P."/>
            <person name="Bono J.L."/>
            <person name="Watson M.A."/>
            <person name="Needleman D.S."/>
        </authorList>
    </citation>
    <scope>NUCLEOTIDE SEQUENCE [LARGE SCALE GENOMIC DNA]</scope>
    <source>
        <strain evidence="6 8">RE98</strain>
        <plasmid evidence="6 8">p319</plasmid>
    </source>
</reference>
<evidence type="ECO:0000256" key="2">
    <source>
        <dbReference type="ARBA" id="ARBA00022692"/>
    </source>
</evidence>
<dbReference type="KEGG" id="vcy:IX92_27420"/>
<protein>
    <submittedName>
        <fullName evidence="7">Membrane protein</fullName>
    </submittedName>
</protein>
<keyword evidence="4 5" id="KW-0472">Membrane</keyword>
<evidence type="ECO:0000256" key="5">
    <source>
        <dbReference type="SAM" id="Phobius"/>
    </source>
</evidence>
<evidence type="ECO:0000313" key="8">
    <source>
        <dbReference type="Proteomes" id="UP000030081"/>
    </source>
</evidence>
<dbReference type="AlphaFoldDB" id="A0A7Y3YX55"/>
<dbReference type="GO" id="GO:0016020">
    <property type="term" value="C:membrane"/>
    <property type="evidence" value="ECO:0007669"/>
    <property type="project" value="UniProtKB-SubCell"/>
</dbReference>
<feature type="transmembrane region" description="Helical" evidence="5">
    <location>
        <begin position="49"/>
        <end position="72"/>
    </location>
</feature>
<accession>A0A7Y3YX55</accession>
<keyword evidence="8" id="KW-1185">Reference proteome</keyword>
<reference evidence="7" key="2">
    <citation type="journal article" date="2015" name="BMC Genomics">
        <title>Genome mining reveals unlocked bioactive potential of marine Gram-negative bacteria.</title>
        <authorList>
            <person name="Machado H."/>
            <person name="Sonnenschein E.C."/>
            <person name="Melchiorsen J."/>
            <person name="Gram L."/>
        </authorList>
    </citation>
    <scope>NUCLEOTIDE SEQUENCE</scope>
    <source>
        <strain evidence="7">S2052</strain>
    </source>
</reference>
<dbReference type="Pfam" id="PF01124">
    <property type="entry name" value="MAPEG"/>
    <property type="match status" value="1"/>
</dbReference>
<dbReference type="GeneID" id="93944902"/>
<dbReference type="OrthoDB" id="513661at2"/>
<organism evidence="7">
    <name type="scientific">Vibrio coralliilyticus</name>
    <dbReference type="NCBI Taxonomy" id="190893"/>
    <lineage>
        <taxon>Bacteria</taxon>
        <taxon>Pseudomonadati</taxon>
        <taxon>Pseudomonadota</taxon>
        <taxon>Gammaproteobacteria</taxon>
        <taxon>Vibrionales</taxon>
        <taxon>Vibrionaceae</taxon>
        <taxon>Vibrio</taxon>
    </lineage>
</organism>
<dbReference type="SUPFAM" id="SSF161084">
    <property type="entry name" value="MAPEG domain-like"/>
    <property type="match status" value="1"/>
</dbReference>
<geneLocation type="plasmid" evidence="6 8">
    <name>p319</name>
</geneLocation>
<gene>
    <name evidence="6" type="ORF">IX92_27420</name>
    <name evidence="7" type="ORF">TW71_07965</name>
</gene>
<name>A0A7Y3YX55_9VIBR</name>
<sequence>MTILIVCLIGAALLPYLAKIPVAIAMHQAGGYDNHHPREQQARLKGWGARAMAAHQNAFESLLIFAIAILLAVSTSTVHDTVQLLAMTHIGFRVVYHILYLLNIGVWRSVAWAIAIGCSFAIMGLCLDY</sequence>
<keyword evidence="6" id="KW-0614">Plasmid</keyword>
<dbReference type="Proteomes" id="UP000030081">
    <property type="component" value="Plasmid p319"/>
</dbReference>
<keyword evidence="2 5" id="KW-0812">Transmembrane</keyword>
<dbReference type="Gene3D" id="1.20.120.550">
    <property type="entry name" value="Membrane associated eicosanoid/glutathione metabolism-like domain"/>
    <property type="match status" value="1"/>
</dbReference>
<evidence type="ECO:0000313" key="7">
    <source>
        <dbReference type="EMBL" id="KJY74877.1"/>
    </source>
</evidence>
<dbReference type="PANTHER" id="PTHR35371:SF1">
    <property type="entry name" value="BLR7753 PROTEIN"/>
    <property type="match status" value="1"/>
</dbReference>
<keyword evidence="3 5" id="KW-1133">Transmembrane helix</keyword>
<dbReference type="InterPro" id="IPR001129">
    <property type="entry name" value="Membr-assoc_MAPEG"/>
</dbReference>
<evidence type="ECO:0000313" key="6">
    <source>
        <dbReference type="EMBL" id="AIW22785.1"/>
    </source>
</evidence>
<comment type="subcellular location">
    <subcellularLocation>
        <location evidence="1">Membrane</location>
    </subcellularLocation>
</comment>
<dbReference type="KEGG" id="vct:JV59_25940"/>
<dbReference type="EMBL" id="JXXR01000008">
    <property type="protein sequence ID" value="KJY74877.1"/>
    <property type="molecule type" value="Genomic_DNA"/>
</dbReference>